<protein>
    <submittedName>
        <fullName evidence="1">Uncharacterized protein</fullName>
    </submittedName>
</protein>
<gene>
    <name evidence="1" type="ORF">ADK75_06455</name>
</gene>
<reference evidence="2" key="1">
    <citation type="submission" date="2015-07" db="EMBL/GenBank/DDBJ databases">
        <authorList>
            <consortium name="Consortium for Microbial Forensics and Genomics (microFORGE)"/>
            <person name="Knight B.M."/>
            <person name="Roberts D.P."/>
            <person name="Lin D."/>
            <person name="Hari K."/>
            <person name="Fletcher J."/>
            <person name="Melcher U."/>
            <person name="Blagden T."/>
            <person name="Winegar R.A."/>
        </authorList>
    </citation>
    <scope>NUCLEOTIDE SEQUENCE [LARGE SCALE GENOMIC DNA]</scope>
    <source>
        <strain evidence="2">NRRL B-1447</strain>
    </source>
</reference>
<sequence>MIQLPRQFPPYDVADAAGTPLGVLLRAQGADENVLKRAPTKGQHPKIRMPFDHVSDVAYSSPLPTSNLICLTFPLQLSSAYT</sequence>
<accession>A0A0L8N238</accession>
<dbReference type="PATRIC" id="fig|1961.12.peg.1450"/>
<dbReference type="AlphaFoldDB" id="A0A0L8N238"/>
<name>A0A0L8N238_STRVG</name>
<dbReference type="EMBL" id="LGUV01000036">
    <property type="protein sequence ID" value="KOG56757.1"/>
    <property type="molecule type" value="Genomic_DNA"/>
</dbReference>
<organism evidence="1 2">
    <name type="scientific">Streptomyces virginiae</name>
    <name type="common">Streptomyces cinnamonensis</name>
    <dbReference type="NCBI Taxonomy" id="1961"/>
    <lineage>
        <taxon>Bacteria</taxon>
        <taxon>Bacillati</taxon>
        <taxon>Actinomycetota</taxon>
        <taxon>Actinomycetes</taxon>
        <taxon>Kitasatosporales</taxon>
        <taxon>Streptomycetaceae</taxon>
        <taxon>Streptomyces</taxon>
    </lineage>
</organism>
<dbReference type="Proteomes" id="UP000037084">
    <property type="component" value="Unassembled WGS sequence"/>
</dbReference>
<proteinExistence type="predicted"/>
<evidence type="ECO:0000313" key="2">
    <source>
        <dbReference type="Proteomes" id="UP000037084"/>
    </source>
</evidence>
<evidence type="ECO:0000313" key="1">
    <source>
        <dbReference type="EMBL" id="KOG56757.1"/>
    </source>
</evidence>
<comment type="caution">
    <text evidence="1">The sequence shown here is derived from an EMBL/GenBank/DDBJ whole genome shotgun (WGS) entry which is preliminary data.</text>
</comment>